<dbReference type="InParanoid" id="Q5JDL1"/>
<evidence type="ECO:0000313" key="2">
    <source>
        <dbReference type="EMBL" id="BAD86137.1"/>
    </source>
</evidence>
<dbReference type="PATRIC" id="fig|69014.16.peg.1903"/>
<feature type="transmembrane region" description="Helical" evidence="1">
    <location>
        <begin position="12"/>
        <end position="29"/>
    </location>
</feature>
<evidence type="ECO:0000313" key="3">
    <source>
        <dbReference type="Proteomes" id="UP000000536"/>
    </source>
</evidence>
<protein>
    <submittedName>
        <fullName evidence="2">Hypothetical membrane protein</fullName>
    </submittedName>
</protein>
<dbReference type="AlphaFoldDB" id="Q5JDL1"/>
<feature type="transmembrane region" description="Helical" evidence="1">
    <location>
        <begin position="66"/>
        <end position="89"/>
    </location>
</feature>
<gene>
    <name evidence="2" type="ordered locus">TK1948</name>
</gene>
<dbReference type="Proteomes" id="UP000000536">
    <property type="component" value="Chromosome"/>
</dbReference>
<organism evidence="2 3">
    <name type="scientific">Thermococcus kodakarensis (strain ATCC BAA-918 / JCM 12380 / KOD1)</name>
    <name type="common">Pyrococcus kodakaraensis (strain KOD1)</name>
    <dbReference type="NCBI Taxonomy" id="69014"/>
    <lineage>
        <taxon>Archaea</taxon>
        <taxon>Methanobacteriati</taxon>
        <taxon>Methanobacteriota</taxon>
        <taxon>Thermococci</taxon>
        <taxon>Thermococcales</taxon>
        <taxon>Thermococcaceae</taxon>
        <taxon>Thermococcus</taxon>
    </lineage>
</organism>
<proteinExistence type="predicted"/>
<evidence type="ECO:0000256" key="1">
    <source>
        <dbReference type="SAM" id="Phobius"/>
    </source>
</evidence>
<dbReference type="STRING" id="69014.TK1948"/>
<dbReference type="EnsemblBacteria" id="BAD86137">
    <property type="protein sequence ID" value="BAD86137"/>
    <property type="gene ID" value="TK1948"/>
</dbReference>
<dbReference type="KEGG" id="tko:TK1948"/>
<dbReference type="HOGENOM" id="CLU_1870845_0_0_2"/>
<dbReference type="EMBL" id="AP006878">
    <property type="protein sequence ID" value="BAD86137.1"/>
    <property type="molecule type" value="Genomic_DNA"/>
</dbReference>
<reference evidence="2 3" key="1">
    <citation type="journal article" date="2005" name="Genome Res.">
        <title>Complete genome sequence of the hyperthermophilic archaeon Thermococcus kodakaraensis KOD1 and comparison with Pyrococcus genomes.</title>
        <authorList>
            <person name="Fukui T."/>
            <person name="Atomi H."/>
            <person name="Kanai T."/>
            <person name="Matsumi R."/>
            <person name="Fujiwara S."/>
            <person name="Imanaka T."/>
        </authorList>
    </citation>
    <scope>NUCLEOTIDE SEQUENCE [LARGE SCALE GENOMIC DNA]</scope>
    <source>
        <strain evidence="3">ATCC BAA-918 / JCM 12380 / KOD1</strain>
    </source>
</reference>
<keyword evidence="3" id="KW-1185">Reference proteome</keyword>
<feature type="transmembrane region" description="Helical" evidence="1">
    <location>
        <begin position="101"/>
        <end position="123"/>
    </location>
</feature>
<name>Q5JDL1_THEKO</name>
<accession>Q5JDL1</accession>
<dbReference type="eggNOG" id="ENOG502N5PF">
    <property type="taxonomic scope" value="Archaea"/>
</dbReference>
<keyword evidence="1" id="KW-0812">Transmembrane</keyword>
<feature type="transmembrane region" description="Helical" evidence="1">
    <location>
        <begin position="35"/>
        <end position="54"/>
    </location>
</feature>
<sequence>MRTITRKVGVSALIVVLSFLTGFLLGVNLGGILPLALYLVGLLLSSIAVAFVASRLEVGPGDLARTALIIVPAVLAAVLGLIRIVASFFEAPASGPTEGEGSMIVLLFLLLPAILLGLLGSLFELSLWKRDGNSPS</sequence>
<keyword evidence="1" id="KW-1133">Transmembrane helix</keyword>
<keyword evidence="1" id="KW-0472">Membrane</keyword>